<dbReference type="CDD" id="cd19423">
    <property type="entry name" value="lipocalin_LTBP1-like"/>
    <property type="match status" value="1"/>
</dbReference>
<proteinExistence type="evidence at transcript level"/>
<dbReference type="SUPFAM" id="SSF50814">
    <property type="entry name" value="Lipocalins"/>
    <property type="match status" value="1"/>
</dbReference>
<evidence type="ECO:0000256" key="2">
    <source>
        <dbReference type="ARBA" id="ARBA00022525"/>
    </source>
</evidence>
<comment type="similarity">
    <text evidence="4">Belongs to the calycin superfamily. Triabin family.</text>
</comment>
<protein>
    <submittedName>
        <fullName evidence="7">Putative lipocalin ai-7</fullName>
    </submittedName>
</protein>
<dbReference type="VEuPathDB" id="VectorBase:RPRC000463"/>
<reference evidence="7" key="1">
    <citation type="submission" date="2013-04" db="EMBL/GenBank/DDBJ databases">
        <title>An insight into the transcriptome of the digestive tract of the blood sucking bug, Rhodnius prolixus.</title>
        <authorList>
            <person name="Ribeiro J.M.C."/>
            <person name="Genta F.A."/>
            <person name="Sorgine M.H.F."/>
            <person name="Paiva-Silva G.O."/>
            <person name="Majerowicz D."/>
            <person name="Medeiros M."/>
            <person name="Koerich L."/>
            <person name="Terra W.R."/>
            <person name="Ferreira C."/>
            <person name="Pimentel A.C."/>
            <person name="Bisch P.M."/>
            <person name="Diniz M.M.P."/>
            <person name="Nascimento R."/>
            <person name="Salmon D."/>
            <person name="Silber A.M."/>
            <person name="Alves M."/>
            <person name="Oliveira M.F."/>
            <person name="Gondim K.C."/>
            <person name="Silva Neto M.A.C."/>
            <person name="Atella G.C."/>
            <person name="Araujo H."/>
            <person name="Dias F.S."/>
            <person name="Polycarpo C.R."/>
            <person name="Fampa P."/>
            <person name="Melo A.C."/>
            <person name="Tanaka A.S."/>
            <person name="Balczun C."/>
            <person name="Oliveira J.H.M."/>
            <person name="Goncalves R."/>
            <person name="Lazoski C."/>
            <person name="Pereira M.A."/>
            <person name="Rivera-Pomar R."/>
            <person name="Diambra L."/>
            <person name="Schaub G.A."/>
            <person name="Garcia E.S."/>
            <person name="Azambuja P."/>
            <person name="Braz G.R.C."/>
            <person name="Oliveira P.L."/>
        </authorList>
    </citation>
    <scope>NUCLEOTIDE SEQUENCE</scope>
</reference>
<evidence type="ECO:0000256" key="4">
    <source>
        <dbReference type="ARBA" id="ARBA00034121"/>
    </source>
</evidence>
<keyword evidence="2" id="KW-0964">Secreted</keyword>
<dbReference type="GO" id="GO:0030682">
    <property type="term" value="P:symbiont-mediated perturbation of host defenses"/>
    <property type="evidence" value="ECO:0007669"/>
    <property type="project" value="InterPro"/>
</dbReference>
<sequence>MKMINAALFLGLVACVVGANVPKMPSGCADVHNKAVSNFNFDKFFKGQWHLTHAKLRVTTAKTCETFTVTGDDLTFTLNGQQVGCKLEKVTGARFTKFNCQMGQTKFTSYVSVLATDYDNYVLVYRCGSHEGPTKDKYQIGQRKRSTTFPSGLTSSLASKGLKQSDFNSYTCPTS</sequence>
<dbReference type="EMBL" id="GAHY01001418">
    <property type="protein sequence ID" value="JAA76092.1"/>
    <property type="molecule type" value="mRNA"/>
</dbReference>
<dbReference type="InterPro" id="IPR012674">
    <property type="entry name" value="Calycin"/>
</dbReference>
<evidence type="ECO:0000256" key="1">
    <source>
        <dbReference type="ARBA" id="ARBA00004613"/>
    </source>
</evidence>
<dbReference type="GO" id="GO:0005576">
    <property type="term" value="C:extracellular region"/>
    <property type="evidence" value="ECO:0007669"/>
    <property type="project" value="UniProtKB-SubCell"/>
</dbReference>
<feature type="signal peptide" evidence="6">
    <location>
        <begin position="1"/>
        <end position="18"/>
    </location>
</feature>
<organism evidence="7">
    <name type="scientific">Rhodnius prolixus</name>
    <name type="common">Triatomid bug</name>
    <dbReference type="NCBI Taxonomy" id="13249"/>
    <lineage>
        <taxon>Eukaryota</taxon>
        <taxon>Metazoa</taxon>
        <taxon>Ecdysozoa</taxon>
        <taxon>Arthropoda</taxon>
        <taxon>Hexapoda</taxon>
        <taxon>Insecta</taxon>
        <taxon>Pterygota</taxon>
        <taxon>Neoptera</taxon>
        <taxon>Paraneoptera</taxon>
        <taxon>Hemiptera</taxon>
        <taxon>Heteroptera</taxon>
        <taxon>Panheteroptera</taxon>
        <taxon>Cimicomorpha</taxon>
        <taxon>Reduviidae</taxon>
        <taxon>Triatominae</taxon>
        <taxon>Rhodnius</taxon>
    </lineage>
</organism>
<comment type="subcellular location">
    <subcellularLocation>
        <location evidence="1">Secreted</location>
    </subcellularLocation>
</comment>
<dbReference type="AlphaFoldDB" id="R4FLF8"/>
<evidence type="ECO:0000256" key="3">
    <source>
        <dbReference type="ARBA" id="ARBA00022729"/>
    </source>
</evidence>
<keyword evidence="3 6" id="KW-0732">Signal</keyword>
<accession>R4FLF8</accession>
<dbReference type="Gene3D" id="2.40.128.20">
    <property type="match status" value="1"/>
</dbReference>
<dbReference type="PROSITE" id="PS51257">
    <property type="entry name" value="PROKAR_LIPOPROTEIN"/>
    <property type="match status" value="1"/>
</dbReference>
<evidence type="ECO:0000256" key="6">
    <source>
        <dbReference type="SAM" id="SignalP"/>
    </source>
</evidence>
<dbReference type="Pfam" id="PF03973">
    <property type="entry name" value="Triabin"/>
    <property type="match status" value="1"/>
</dbReference>
<feature type="region of interest" description="Disordered" evidence="5">
    <location>
        <begin position="132"/>
        <end position="154"/>
    </location>
</feature>
<evidence type="ECO:0000256" key="5">
    <source>
        <dbReference type="SAM" id="MobiDB-lite"/>
    </source>
</evidence>
<dbReference type="InterPro" id="IPR005657">
    <property type="entry name" value="Triabi/Procalin"/>
</dbReference>
<name>R4FLF8_RHOPR</name>
<feature type="chain" id="PRO_5004371933" evidence="6">
    <location>
        <begin position="19"/>
        <end position="175"/>
    </location>
</feature>
<evidence type="ECO:0000313" key="7">
    <source>
        <dbReference type="EMBL" id="JAA76092.1"/>
    </source>
</evidence>